<evidence type="ECO:0000256" key="1">
    <source>
        <dbReference type="ARBA" id="ARBA00023002"/>
    </source>
</evidence>
<gene>
    <name evidence="3" type="ORF">CSO01_31350</name>
</gene>
<dbReference type="SUPFAM" id="SSF50475">
    <property type="entry name" value="FMN-binding split barrel"/>
    <property type="match status" value="1"/>
</dbReference>
<organism evidence="3 4">
    <name type="scientific">Cellulomonas soli</name>
    <dbReference type="NCBI Taxonomy" id="931535"/>
    <lineage>
        <taxon>Bacteria</taxon>
        <taxon>Bacillati</taxon>
        <taxon>Actinomycetota</taxon>
        <taxon>Actinomycetes</taxon>
        <taxon>Micrococcales</taxon>
        <taxon>Cellulomonadaceae</taxon>
        <taxon>Cellulomonas</taxon>
    </lineage>
</organism>
<dbReference type="OrthoDB" id="7062584at2"/>
<dbReference type="PANTHER" id="PTHR35176:SF6">
    <property type="entry name" value="HEME OXYGENASE HI_0854-RELATED"/>
    <property type="match status" value="1"/>
</dbReference>
<dbReference type="InterPro" id="IPR012349">
    <property type="entry name" value="Split_barrel_FMN-bd"/>
</dbReference>
<dbReference type="Proteomes" id="UP000321798">
    <property type="component" value="Unassembled WGS sequence"/>
</dbReference>
<sequence length="162" mass="17727">MDQHVIEAELASAGDLLDSTPIAHLAYTGTDGTPRVVPVGFWWTGHQFVVSTADTAPKVAALSTNPDVALTIDTGGRPDDARALSVRGRADVRIVDGVVEEFLAAARKTMDTEAAAQFERSCRQMYDRMARIAITPRWARYYDFGAGRMPVFLQELAERSGR</sequence>
<protein>
    <submittedName>
        <fullName evidence="3">Pyridoxamine 5'-phosphate oxidase</fullName>
    </submittedName>
</protein>
<dbReference type="GO" id="GO:0005829">
    <property type="term" value="C:cytosol"/>
    <property type="evidence" value="ECO:0007669"/>
    <property type="project" value="TreeGrafter"/>
</dbReference>
<evidence type="ECO:0000259" key="2">
    <source>
        <dbReference type="Pfam" id="PF01243"/>
    </source>
</evidence>
<reference evidence="3 4" key="1">
    <citation type="submission" date="2019-07" db="EMBL/GenBank/DDBJ databases">
        <title>Whole genome shotgun sequence of Cellulomonas soli NBRC 109434.</title>
        <authorList>
            <person name="Hosoyama A."/>
            <person name="Uohara A."/>
            <person name="Ohji S."/>
            <person name="Ichikawa N."/>
        </authorList>
    </citation>
    <scope>NUCLEOTIDE SEQUENCE [LARGE SCALE GENOMIC DNA]</scope>
    <source>
        <strain evidence="3 4">NBRC 109434</strain>
    </source>
</reference>
<dbReference type="Gene3D" id="2.30.110.10">
    <property type="entry name" value="Electron Transport, Fmn-binding Protein, Chain A"/>
    <property type="match status" value="1"/>
</dbReference>
<dbReference type="Pfam" id="PF01243">
    <property type="entry name" value="PNPOx_N"/>
    <property type="match status" value="1"/>
</dbReference>
<dbReference type="AlphaFoldDB" id="A0A512PGU4"/>
<dbReference type="EMBL" id="BKAL01000013">
    <property type="protein sequence ID" value="GEP70420.1"/>
    <property type="molecule type" value="Genomic_DNA"/>
</dbReference>
<dbReference type="GO" id="GO:0016627">
    <property type="term" value="F:oxidoreductase activity, acting on the CH-CH group of donors"/>
    <property type="evidence" value="ECO:0007669"/>
    <property type="project" value="TreeGrafter"/>
</dbReference>
<keyword evidence="4" id="KW-1185">Reference proteome</keyword>
<keyword evidence="1" id="KW-0560">Oxidoreductase</keyword>
<accession>A0A512PGU4</accession>
<dbReference type="PANTHER" id="PTHR35176">
    <property type="entry name" value="HEME OXYGENASE HI_0854-RELATED"/>
    <property type="match status" value="1"/>
</dbReference>
<name>A0A512PGU4_9CELL</name>
<dbReference type="InterPro" id="IPR052019">
    <property type="entry name" value="F420H2_bilvrd_red/Heme_oxyg"/>
</dbReference>
<dbReference type="RefSeq" id="WP_146954200.1">
    <property type="nucleotide sequence ID" value="NZ_BAABBJ010000001.1"/>
</dbReference>
<dbReference type="GO" id="GO:0070967">
    <property type="term" value="F:coenzyme F420 binding"/>
    <property type="evidence" value="ECO:0007669"/>
    <property type="project" value="TreeGrafter"/>
</dbReference>
<evidence type="ECO:0000313" key="4">
    <source>
        <dbReference type="Proteomes" id="UP000321798"/>
    </source>
</evidence>
<dbReference type="InterPro" id="IPR011576">
    <property type="entry name" value="Pyridox_Oxase_N"/>
</dbReference>
<proteinExistence type="predicted"/>
<evidence type="ECO:0000313" key="3">
    <source>
        <dbReference type="EMBL" id="GEP70420.1"/>
    </source>
</evidence>
<feature type="domain" description="Pyridoxamine 5'-phosphate oxidase N-terminal" evidence="2">
    <location>
        <begin position="16"/>
        <end position="118"/>
    </location>
</feature>
<comment type="caution">
    <text evidence="3">The sequence shown here is derived from an EMBL/GenBank/DDBJ whole genome shotgun (WGS) entry which is preliminary data.</text>
</comment>